<dbReference type="AlphaFoldDB" id="A0A370P1F4"/>
<name>A0A370P1F4_9BURK</name>
<reference evidence="1 2" key="1">
    <citation type="submission" date="2018-06" db="EMBL/GenBank/DDBJ databases">
        <authorList>
            <person name="Feng T."/>
            <person name="Jeon C.O."/>
        </authorList>
    </citation>
    <scope>NUCLEOTIDE SEQUENCE [LARGE SCALE GENOMIC DNA]</scope>
    <source>
        <strain evidence="1 2">S23</strain>
    </source>
</reference>
<dbReference type="RefSeq" id="WP_115012985.1">
    <property type="nucleotide sequence ID" value="NZ_QKWJ01000002.1"/>
</dbReference>
<keyword evidence="2" id="KW-1185">Reference proteome</keyword>
<gene>
    <name evidence="1" type="ORF">DN412_02040</name>
</gene>
<accession>A0A370P1F4</accession>
<dbReference type="EMBL" id="QKWJ01000002">
    <property type="protein sequence ID" value="RDK11710.1"/>
    <property type="molecule type" value="Genomic_DNA"/>
</dbReference>
<organism evidence="1 2">
    <name type="scientific">Cupriavidus lacunae</name>
    <dbReference type="NCBI Taxonomy" id="2666307"/>
    <lineage>
        <taxon>Bacteria</taxon>
        <taxon>Pseudomonadati</taxon>
        <taxon>Pseudomonadota</taxon>
        <taxon>Betaproteobacteria</taxon>
        <taxon>Burkholderiales</taxon>
        <taxon>Burkholderiaceae</taxon>
        <taxon>Cupriavidus</taxon>
    </lineage>
</organism>
<proteinExistence type="predicted"/>
<protein>
    <submittedName>
        <fullName evidence="1">Uncharacterized protein</fullName>
    </submittedName>
</protein>
<evidence type="ECO:0000313" key="1">
    <source>
        <dbReference type="EMBL" id="RDK11710.1"/>
    </source>
</evidence>
<dbReference type="Proteomes" id="UP000255165">
    <property type="component" value="Unassembled WGS sequence"/>
</dbReference>
<evidence type="ECO:0000313" key="2">
    <source>
        <dbReference type="Proteomes" id="UP000255165"/>
    </source>
</evidence>
<comment type="caution">
    <text evidence="1">The sequence shown here is derived from an EMBL/GenBank/DDBJ whole genome shotgun (WGS) entry which is preliminary data.</text>
</comment>
<sequence length="521" mass="57292">MYVITTGPERVETRTTLAGVLAFLNLESAPKPGLRAEDLAVRHVERGAIPVVRLPSGQFAVRPAGDTKAILTSIMDEVERFIVRPGGKVLRPHEMSRSSWQAVYAAGRLAVFTSEAVDPDQVVNLESPNLDLFAVAEPFNAYDFVNAEFHRRFGWSTNGPAYVPGAGTNARHEVHVAYALQRGEPVRDCILNAYRKDGDAADAGHHDLHWLPTLIAVPALRGALSAHKLQALCAVMRHDKLAITALNAALLIALVKPLPDDCTYAAVEDALFAARVIPPLALPAGRPSTGEDANPVSPLAARLHALVGAKRHTERIARAQAERAKGGLSERGLHREMALAAMERDHGSFSWPNRFALAVLQRDIATLLQTLDTPNDRNTSSKRALREECGVVLTGVPAATRRRRIFEMCGFSESEQWRWEAQALTARSERLQAADAEWARKRAEESRWKLDGLLMNGREYVDLCIREGFSQIRHFPRGSARVYYIEQPATRTIRRLQANDGTLAYARSRLATASPALAMAA</sequence>